<dbReference type="EMBL" id="LR796810">
    <property type="protein sequence ID" value="CAB4167556.1"/>
    <property type="molecule type" value="Genomic_DNA"/>
</dbReference>
<evidence type="ECO:0000313" key="1">
    <source>
        <dbReference type="EMBL" id="CAB4167556.1"/>
    </source>
</evidence>
<accession>A0A6J5PCC6</accession>
<sequence length="90" mass="9609">MKSGSDAFDVSVTTNWVALPTRKADHVSIKNDTGADLLIRKADRTAPDDQLTIPTGSSVGMLVLRSSADIEIKADVGTTGVKIVTQWSHE</sequence>
<gene>
    <name evidence="1" type="ORF">UFOVP861_31</name>
</gene>
<name>A0A6J5PCC6_9CAUD</name>
<protein>
    <submittedName>
        <fullName evidence="1">Uncharacterized protein</fullName>
    </submittedName>
</protein>
<proteinExistence type="predicted"/>
<organism evidence="1">
    <name type="scientific">uncultured Caudovirales phage</name>
    <dbReference type="NCBI Taxonomy" id="2100421"/>
    <lineage>
        <taxon>Viruses</taxon>
        <taxon>Duplodnaviria</taxon>
        <taxon>Heunggongvirae</taxon>
        <taxon>Uroviricota</taxon>
        <taxon>Caudoviricetes</taxon>
        <taxon>Peduoviridae</taxon>
        <taxon>Maltschvirus</taxon>
        <taxon>Maltschvirus maltsch</taxon>
    </lineage>
</organism>
<reference evidence="1" key="1">
    <citation type="submission" date="2020-04" db="EMBL/GenBank/DDBJ databases">
        <authorList>
            <person name="Chiriac C."/>
            <person name="Salcher M."/>
            <person name="Ghai R."/>
            <person name="Kavagutti S V."/>
        </authorList>
    </citation>
    <scope>NUCLEOTIDE SEQUENCE</scope>
</reference>